<dbReference type="Proteomes" id="UP000440066">
    <property type="component" value="Unassembled WGS sequence"/>
</dbReference>
<evidence type="ECO:0000259" key="5">
    <source>
        <dbReference type="SMART" id="SM00507"/>
    </source>
</evidence>
<dbReference type="GO" id="GO:0008270">
    <property type="term" value="F:zinc ion binding"/>
    <property type="evidence" value="ECO:0007669"/>
    <property type="project" value="InterPro"/>
</dbReference>
<dbReference type="EMBL" id="WJQT01000006">
    <property type="protein sequence ID" value="MRJ47093.1"/>
    <property type="molecule type" value="Genomic_DNA"/>
</dbReference>
<evidence type="ECO:0000313" key="6">
    <source>
        <dbReference type="EMBL" id="MRJ47093.1"/>
    </source>
</evidence>
<keyword evidence="6" id="KW-0255">Endonuclease</keyword>
<organism evidence="6 7">
    <name type="scientific">Fundicoccus ignavus</name>
    <dbReference type="NCBI Taxonomy" id="2664442"/>
    <lineage>
        <taxon>Bacteria</taxon>
        <taxon>Bacillati</taxon>
        <taxon>Bacillota</taxon>
        <taxon>Bacilli</taxon>
        <taxon>Lactobacillales</taxon>
        <taxon>Aerococcaceae</taxon>
        <taxon>Fundicoccus</taxon>
    </lineage>
</organism>
<dbReference type="InterPro" id="IPR002711">
    <property type="entry name" value="HNH"/>
</dbReference>
<dbReference type="Pfam" id="PF01844">
    <property type="entry name" value="HNH"/>
    <property type="match status" value="1"/>
</dbReference>
<dbReference type="InterPro" id="IPR003615">
    <property type="entry name" value="HNH_nuc"/>
</dbReference>
<dbReference type="PANTHER" id="PTHR41286:SF1">
    <property type="entry name" value="HNH NUCLEASE YAJD-RELATED"/>
    <property type="match status" value="1"/>
</dbReference>
<evidence type="ECO:0000256" key="2">
    <source>
        <dbReference type="ARBA" id="ARBA00022801"/>
    </source>
</evidence>
<keyword evidence="2" id="KW-0378">Hydrolase</keyword>
<dbReference type="SMART" id="SM00507">
    <property type="entry name" value="HNHc"/>
    <property type="match status" value="1"/>
</dbReference>
<dbReference type="PANTHER" id="PTHR41286">
    <property type="entry name" value="HNH NUCLEASE YAJD-RELATED"/>
    <property type="match status" value="1"/>
</dbReference>
<evidence type="ECO:0000256" key="1">
    <source>
        <dbReference type="ARBA" id="ARBA00022722"/>
    </source>
</evidence>
<evidence type="ECO:0000256" key="4">
    <source>
        <dbReference type="ARBA" id="ARBA00040194"/>
    </source>
</evidence>
<dbReference type="GO" id="GO:0005829">
    <property type="term" value="C:cytosol"/>
    <property type="evidence" value="ECO:0007669"/>
    <property type="project" value="TreeGrafter"/>
</dbReference>
<feature type="domain" description="HNH nuclease" evidence="5">
    <location>
        <begin position="53"/>
        <end position="106"/>
    </location>
</feature>
<comment type="caution">
    <text evidence="6">The sequence shown here is derived from an EMBL/GenBank/DDBJ whole genome shotgun (WGS) entry which is preliminary data.</text>
</comment>
<dbReference type="AlphaFoldDB" id="A0A844C8L0"/>
<dbReference type="Gene3D" id="1.10.30.50">
    <property type="match status" value="1"/>
</dbReference>
<protein>
    <recommendedName>
        <fullName evidence="4">Putative HNH nuclease YajD</fullName>
    </recommendedName>
</protein>
<dbReference type="RefSeq" id="WP_153832179.1">
    <property type="nucleotide sequence ID" value="NZ_WJQT01000006.1"/>
</dbReference>
<sequence>MPRKPKRPCSHPNCPELVDGSFCEKHQKENNKHYEKYQRDPETAKRYGRSWRMIRNKFIREHPLCQQCLKENKLKTAEEVHHILPLRRGGAHDENNLMALCKSCHSRISVLDGDRFGKK</sequence>
<dbReference type="GO" id="GO:0003676">
    <property type="term" value="F:nucleic acid binding"/>
    <property type="evidence" value="ECO:0007669"/>
    <property type="project" value="InterPro"/>
</dbReference>
<name>A0A844C8L0_9LACT</name>
<dbReference type="CDD" id="cd00085">
    <property type="entry name" value="HNHc"/>
    <property type="match status" value="1"/>
</dbReference>
<comment type="similarity">
    <text evidence="3">Belongs to the HNH nuclease family.</text>
</comment>
<reference evidence="6 7" key="1">
    <citation type="submission" date="2019-11" db="EMBL/GenBank/DDBJ databases">
        <title>Characterisation of Fundicoccus ignavus gen. nov. sp. nov., a novel genus of the family Aerococcaceae from bulk tank milk.</title>
        <authorList>
            <person name="Siebert A."/>
            <person name="Huptas C."/>
            <person name="Wenning M."/>
            <person name="Scherer S."/>
            <person name="Doll E.V."/>
        </authorList>
    </citation>
    <scope>NUCLEOTIDE SEQUENCE [LARGE SCALE GENOMIC DNA]</scope>
    <source>
        <strain evidence="6 7">DSM 109652</strain>
    </source>
</reference>
<dbReference type="GO" id="GO:0004519">
    <property type="term" value="F:endonuclease activity"/>
    <property type="evidence" value="ECO:0007669"/>
    <property type="project" value="UniProtKB-KW"/>
</dbReference>
<evidence type="ECO:0000256" key="3">
    <source>
        <dbReference type="ARBA" id="ARBA00038412"/>
    </source>
</evidence>
<accession>A0A844C8L0</accession>
<evidence type="ECO:0000313" key="7">
    <source>
        <dbReference type="Proteomes" id="UP000440066"/>
    </source>
</evidence>
<dbReference type="GO" id="GO:0016787">
    <property type="term" value="F:hydrolase activity"/>
    <property type="evidence" value="ECO:0007669"/>
    <property type="project" value="UniProtKB-KW"/>
</dbReference>
<proteinExistence type="inferred from homology"/>
<keyword evidence="1" id="KW-0540">Nuclease</keyword>
<gene>
    <name evidence="6" type="ORF">GF867_05910</name>
</gene>